<organism evidence="2">
    <name type="scientific">Albugo laibachii Nc14</name>
    <dbReference type="NCBI Taxonomy" id="890382"/>
    <lineage>
        <taxon>Eukaryota</taxon>
        <taxon>Sar</taxon>
        <taxon>Stramenopiles</taxon>
        <taxon>Oomycota</taxon>
        <taxon>Peronosporomycetes</taxon>
        <taxon>Albuginales</taxon>
        <taxon>Albuginaceae</taxon>
        <taxon>Albugo</taxon>
    </lineage>
</organism>
<name>F0WSW0_9STRA</name>
<dbReference type="AlphaFoldDB" id="F0WSW0"/>
<sequence>MLLVRAIEIVEEASIDGFLGSWSWRHAFMHRHKLSIRARTRQGQITTVEAEAAIRSFSELVLHTKERLGVSKVYNAEQTAIFFEYLPKHTISARGTKIMWCAARKRIRSGSLRCFSAIAMATSTRLSWWSSQGNPRTMISKQRTTYIAAASVDACGVTFSVRRLHRTCKATRARRVVERVTFVTVSKALLLRKKCKSTTCDSALGRHERALDKRCDGVRRQPKRTAYPSPTTIHLLLPAGRRGLEQIAEGPSASEVDLRAPRSDQERRQSRRTMTI</sequence>
<evidence type="ECO:0000313" key="3">
    <source>
        <dbReference type="EMBL" id="CCA25110.1"/>
    </source>
</evidence>
<proteinExistence type="predicted"/>
<reference evidence="2" key="1">
    <citation type="journal article" date="2011" name="PLoS Biol.">
        <title>Gene gain and loss during evolution of obligate parasitism in the white rust pathogen of Arabidopsis thaliana.</title>
        <authorList>
            <person name="Kemen E."/>
            <person name="Gardiner A."/>
            <person name="Schultz-Larsen T."/>
            <person name="Kemen A.C."/>
            <person name="Balmuth A.L."/>
            <person name="Robert-Seilaniantz A."/>
            <person name="Bailey K."/>
            <person name="Holub E."/>
            <person name="Studholme D.J."/>
            <person name="Maclean D."/>
            <person name="Jones J.D."/>
        </authorList>
    </citation>
    <scope>NUCLEOTIDE SEQUENCE</scope>
</reference>
<dbReference type="EMBL" id="FR824321">
    <property type="protein sequence ID" value="CCA25110.1"/>
    <property type="molecule type" value="Genomic_DNA"/>
</dbReference>
<evidence type="ECO:0000313" key="2">
    <source>
        <dbReference type="EMBL" id="CCA24444.1"/>
    </source>
</evidence>
<feature type="compositionally biased region" description="Basic and acidic residues" evidence="1">
    <location>
        <begin position="256"/>
        <end position="268"/>
    </location>
</feature>
<gene>
    <name evidence="2" type="primary">AlNc14C240G9451</name>
    <name evidence="3" type="synonym">AlNc14C276G10037</name>
    <name evidence="2" type="ORF">ALNC14_105880</name>
    <name evidence="3" type="ORF">ALNC14_112540</name>
</gene>
<feature type="region of interest" description="Disordered" evidence="1">
    <location>
        <begin position="249"/>
        <end position="276"/>
    </location>
</feature>
<dbReference type="HOGENOM" id="CLU_1009787_0_0_1"/>
<accession>F0WSW0</accession>
<reference evidence="2" key="2">
    <citation type="submission" date="2011-02" db="EMBL/GenBank/DDBJ databases">
        <authorList>
            <person name="MacLean D."/>
        </authorList>
    </citation>
    <scope>NUCLEOTIDE SEQUENCE</scope>
</reference>
<evidence type="ECO:0000256" key="1">
    <source>
        <dbReference type="SAM" id="MobiDB-lite"/>
    </source>
</evidence>
<dbReference type="EMBL" id="FR824285">
    <property type="protein sequence ID" value="CCA24444.1"/>
    <property type="molecule type" value="Genomic_DNA"/>
</dbReference>
<protein>
    <submittedName>
        <fullName evidence="2">Uncharacterized protein AlNc14C240G9451</fullName>
    </submittedName>
    <submittedName>
        <fullName evidence="3">Uncharacterized protein AlNc14C276G10037</fullName>
    </submittedName>
</protein>